<dbReference type="PANTHER" id="PTHR30349:SF90">
    <property type="entry name" value="TYROSINE RECOMBINASE XERD"/>
    <property type="match status" value="1"/>
</dbReference>
<dbReference type="InterPro" id="IPR013762">
    <property type="entry name" value="Integrase-like_cat_sf"/>
</dbReference>
<name>A0A7Z7HSP0_9PROT</name>
<dbReference type="PROSITE" id="PS51898">
    <property type="entry name" value="TYR_RECOMBINASE"/>
    <property type="match status" value="1"/>
</dbReference>
<dbReference type="GO" id="GO:0003677">
    <property type="term" value="F:DNA binding"/>
    <property type="evidence" value="ECO:0007669"/>
    <property type="project" value="UniProtKB-KW"/>
</dbReference>
<keyword evidence="6" id="KW-1185">Reference proteome</keyword>
<dbReference type="Gene3D" id="1.10.443.10">
    <property type="entry name" value="Intergrase catalytic core"/>
    <property type="match status" value="1"/>
</dbReference>
<dbReference type="PANTHER" id="PTHR30349">
    <property type="entry name" value="PHAGE INTEGRASE-RELATED"/>
    <property type="match status" value="1"/>
</dbReference>
<gene>
    <name evidence="5" type="ORF">SDENCHOL_20591</name>
</gene>
<sequence>MKEQQSRGAAAQNPAGDDTSWPLVQAFVAALRRDSLSEGSIRGFIGPAKHLLVWLDQQGVELAGVDVGHIRAFLGHACDCLRPPGTRYLPGHMQSHTFRASVLRFVQFLEDTGRIHNPARFDDGTAYLAGFATYLGEQGYAPTTVESYERCCRHFVVWLRQHHLRLCDVDEAVLRRFYVHDCICPGLYVCNAERDQNYRTKVQRFARFLATIGVIRSAVQASRPEDDRLWAFKDWLRRHRGIGESSIGRYAQLITRLLPQLGDDPGRYDAALINQVLLENMDGASQEGVRQFCGALRMYLRFLVATGACRPGLQGAIPRVPRWRMATLPRYILHDDVERVIASCDPTTHRGLRDRAILLLLARLALRGGDVAHLRLEDIDWNNGLIRVSGKTRHEVALPLAQDVGDALLAYIEHARPQVDTDKVFIRAIAPFKPFSSSSPIAIIVRDALTRAGIDNANLRGAYLLRHSAATHMLRSGATLEAVSTVLRHRSPETTTIYAKVDAPMLAQVVQPWIGSVPCK</sequence>
<proteinExistence type="predicted"/>
<dbReference type="InterPro" id="IPR050090">
    <property type="entry name" value="Tyrosine_recombinase_XerCD"/>
</dbReference>
<evidence type="ECO:0000256" key="1">
    <source>
        <dbReference type="ARBA" id="ARBA00022908"/>
    </source>
</evidence>
<dbReference type="Gene3D" id="1.10.150.130">
    <property type="match status" value="1"/>
</dbReference>
<keyword evidence="3" id="KW-0233">DNA recombination</keyword>
<keyword evidence="1" id="KW-0229">DNA integration</keyword>
<reference evidence="5" key="1">
    <citation type="submission" date="2017-03" db="EMBL/GenBank/DDBJ databases">
        <authorList>
            <consortium name="AG Boll"/>
        </authorList>
    </citation>
    <scope>NUCLEOTIDE SEQUENCE [LARGE SCALE GENOMIC DNA]</scope>
    <source>
        <strain evidence="5">Chol</strain>
    </source>
</reference>
<evidence type="ECO:0000313" key="5">
    <source>
        <dbReference type="EMBL" id="SMB28216.1"/>
    </source>
</evidence>
<dbReference type="InterPro" id="IPR010998">
    <property type="entry name" value="Integrase_recombinase_N"/>
</dbReference>
<dbReference type="GO" id="GO:0015074">
    <property type="term" value="P:DNA integration"/>
    <property type="evidence" value="ECO:0007669"/>
    <property type="project" value="UniProtKB-KW"/>
</dbReference>
<evidence type="ECO:0000256" key="3">
    <source>
        <dbReference type="ARBA" id="ARBA00023172"/>
    </source>
</evidence>
<organism evidence="5 6">
    <name type="scientific">Sterolibacterium denitrificans</name>
    <dbReference type="NCBI Taxonomy" id="157592"/>
    <lineage>
        <taxon>Bacteria</taxon>
        <taxon>Pseudomonadati</taxon>
        <taxon>Pseudomonadota</taxon>
        <taxon>Betaproteobacteria</taxon>
        <taxon>Nitrosomonadales</taxon>
        <taxon>Sterolibacteriaceae</taxon>
        <taxon>Sterolibacterium</taxon>
    </lineage>
</organism>
<evidence type="ECO:0000313" key="6">
    <source>
        <dbReference type="Proteomes" id="UP000242886"/>
    </source>
</evidence>
<dbReference type="SUPFAM" id="SSF56349">
    <property type="entry name" value="DNA breaking-rejoining enzymes"/>
    <property type="match status" value="1"/>
</dbReference>
<dbReference type="Pfam" id="PF00589">
    <property type="entry name" value="Phage_integrase"/>
    <property type="match status" value="1"/>
</dbReference>
<dbReference type="EMBL" id="LT837803">
    <property type="protein sequence ID" value="SMB28216.1"/>
    <property type="molecule type" value="Genomic_DNA"/>
</dbReference>
<evidence type="ECO:0000256" key="2">
    <source>
        <dbReference type="ARBA" id="ARBA00023125"/>
    </source>
</evidence>
<dbReference type="GO" id="GO:0006310">
    <property type="term" value="P:DNA recombination"/>
    <property type="evidence" value="ECO:0007669"/>
    <property type="project" value="UniProtKB-KW"/>
</dbReference>
<dbReference type="InterPro" id="IPR002104">
    <property type="entry name" value="Integrase_catalytic"/>
</dbReference>
<evidence type="ECO:0000259" key="4">
    <source>
        <dbReference type="PROSITE" id="PS51898"/>
    </source>
</evidence>
<keyword evidence="2" id="KW-0238">DNA-binding</keyword>
<dbReference type="InterPro" id="IPR011010">
    <property type="entry name" value="DNA_brk_join_enz"/>
</dbReference>
<dbReference type="Proteomes" id="UP000242886">
    <property type="component" value="Chromosome SDENCHOL"/>
</dbReference>
<dbReference type="AlphaFoldDB" id="A0A7Z7HSP0"/>
<dbReference type="RefSeq" id="WP_197706895.1">
    <property type="nucleotide sequence ID" value="NZ_LT837803.1"/>
</dbReference>
<feature type="domain" description="Tyr recombinase" evidence="4">
    <location>
        <begin position="327"/>
        <end position="511"/>
    </location>
</feature>
<accession>A0A7Z7HSP0</accession>
<protein>
    <submittedName>
        <fullName evidence="5">Site-specific integrase/recombinase (Modular protein)</fullName>
    </submittedName>
</protein>